<name>A0ACC7NLL4_9BURK</name>
<dbReference type="EMBL" id="JAQQDW010000118">
    <property type="protein sequence ID" value="MFM0108468.1"/>
    <property type="molecule type" value="Genomic_DNA"/>
</dbReference>
<sequence length="444" mass="48771">MSKILITNVIIFDGSGSDPFRGEVLVEDNRITSVSKGDEAASRDGAQVIDGKGKFLMPGMTEAHTHFSWNDQPSLSAIQFMPPEEHILWCVRVAKRYLEMGWTSAIGAATAKPRLDVVMRNAINAGEFPGPRYLAGSQEITVQGGLGDNTLSHLPFRELSFGDVVCGPEEMRKSTRMFLKYGVDHLKLNLSGEYIAGIPAEASPFSEEEIAMCTSEAKRAGKRVAAHARSAESVKQCVRHGIELVYHASFADEEALDMLEANKDKHFVAPGIGWLVSTMYHAEQWGISTELATKMGYARELEIASDTLQKMHKRGIRILPGGDYGFAWMPHGTNARDLEHFQKYIGMTPKEIMIAATKLGGEIMMQPESIGQIAPGFYADILLIDGNPLEDLKVMQDPTRILMVMKDGEIYKHCKDTEPVSPGVHASPVAQATRDVGVAEALQH</sequence>
<comment type="caution">
    <text evidence="1">The sequence shown here is derived from an EMBL/GenBank/DDBJ whole genome shotgun (WGS) entry which is preliminary data.</text>
</comment>
<keyword evidence="2" id="KW-1185">Reference proteome</keyword>
<dbReference type="Proteomes" id="UP001629235">
    <property type="component" value="Unassembled WGS sequence"/>
</dbReference>
<accession>A0ACC7NLL4</accession>
<reference evidence="1 2" key="1">
    <citation type="journal article" date="2024" name="Chem. Sci.">
        <title>Discovery of megapolipeptins by genome mining of a Burkholderiales bacteria collection.</title>
        <authorList>
            <person name="Paulo B.S."/>
            <person name="Recchia M.J.J."/>
            <person name="Lee S."/>
            <person name="Fergusson C.H."/>
            <person name="Romanowski S.B."/>
            <person name="Hernandez A."/>
            <person name="Krull N."/>
            <person name="Liu D.Y."/>
            <person name="Cavanagh H."/>
            <person name="Bos A."/>
            <person name="Gray C.A."/>
            <person name="Murphy B.T."/>
            <person name="Linington R.G."/>
            <person name="Eustaquio A.S."/>
        </authorList>
    </citation>
    <scope>NUCLEOTIDE SEQUENCE [LARGE SCALE GENOMIC DNA]</scope>
    <source>
        <strain evidence="1 2">RL18-126-BIB-B</strain>
    </source>
</reference>
<gene>
    <name evidence="1" type="ORF">PQR01_34845</name>
</gene>
<proteinExistence type="predicted"/>
<evidence type="ECO:0000313" key="2">
    <source>
        <dbReference type="Proteomes" id="UP001629235"/>
    </source>
</evidence>
<organism evidence="1 2">
    <name type="scientific">Paraburkholderia rhynchosiae</name>
    <dbReference type="NCBI Taxonomy" id="487049"/>
    <lineage>
        <taxon>Bacteria</taxon>
        <taxon>Pseudomonadati</taxon>
        <taxon>Pseudomonadota</taxon>
        <taxon>Betaproteobacteria</taxon>
        <taxon>Burkholderiales</taxon>
        <taxon>Burkholderiaceae</taxon>
        <taxon>Paraburkholderia</taxon>
    </lineage>
</organism>
<protein>
    <submittedName>
        <fullName evidence="1">Amidohydrolase family protein</fullName>
    </submittedName>
</protein>
<evidence type="ECO:0000313" key="1">
    <source>
        <dbReference type="EMBL" id="MFM0108468.1"/>
    </source>
</evidence>